<reference evidence="1" key="1">
    <citation type="journal article" date="2015" name="MBio">
        <title>Eco-Evolutionary Dynamics of Episomes among Ecologically Cohesive Bacterial Populations.</title>
        <authorList>
            <person name="Xue H."/>
            <person name="Cordero O.X."/>
            <person name="Camas F.M."/>
            <person name="Trimble W."/>
            <person name="Meyer F."/>
            <person name="Guglielmini J."/>
            <person name="Rocha E.P."/>
            <person name="Polz M.F."/>
        </authorList>
    </citation>
    <scope>NUCLEOTIDE SEQUENCE</scope>
    <source>
        <strain evidence="1">5S_214</strain>
    </source>
</reference>
<evidence type="ECO:0000313" key="1">
    <source>
        <dbReference type="EMBL" id="AKN38496.1"/>
    </source>
</evidence>
<dbReference type="AlphaFoldDB" id="A0A0H3ZYF6"/>
<dbReference type="EMBL" id="KP795588">
    <property type="protein sequence ID" value="AKN38496.1"/>
    <property type="molecule type" value="Genomic_DNA"/>
</dbReference>
<accession>A0A0H3ZYF6</accession>
<dbReference type="RefSeq" id="WP_102314969.1">
    <property type="nucleotide sequence ID" value="NZ_CAWNUD010000096.1"/>
</dbReference>
<protein>
    <submittedName>
        <fullName evidence="1">Uncharacterized protein</fullName>
    </submittedName>
</protein>
<name>A0A0H3ZYF6_VIBSP</name>
<proteinExistence type="predicted"/>
<sequence length="102" mass="11446">MNTLSKEECQAELKRLDTIDGLEQELETAFDKVKDLSPSDLLTLAPKLLMGNANPLTELGLDPQLVDKAKLVAKANRIIRSERKKQLQKQMGNVIEEVQTDE</sequence>
<organism evidence="1">
    <name type="scientific">Vibrio splendidus</name>
    <dbReference type="NCBI Taxonomy" id="29497"/>
    <lineage>
        <taxon>Bacteria</taxon>
        <taxon>Pseudomonadati</taxon>
        <taxon>Pseudomonadota</taxon>
        <taxon>Gammaproteobacteria</taxon>
        <taxon>Vibrionales</taxon>
        <taxon>Vibrionaceae</taxon>
        <taxon>Vibrio</taxon>
    </lineage>
</organism>